<name>A0ABN9SH91_9DINO</name>
<gene>
    <name evidence="1" type="ORF">PCOR1329_LOCUS29400</name>
</gene>
<dbReference type="InterPro" id="IPR011989">
    <property type="entry name" value="ARM-like"/>
</dbReference>
<evidence type="ECO:0000313" key="2">
    <source>
        <dbReference type="Proteomes" id="UP001189429"/>
    </source>
</evidence>
<dbReference type="InterPro" id="IPR016024">
    <property type="entry name" value="ARM-type_fold"/>
</dbReference>
<sequence>QAMQMLTARLKDPEEGVRLLAAESLARVAGGGRPGGAQEPGDPRRLALEAAGELLAHWRGDVRRAAIVALAQLVRKGDDFLIEALCGCLTSEDAEVAESALEVLLLVCTPEGKPVPHRDATEKLAAGRPT</sequence>
<dbReference type="SUPFAM" id="SSF48371">
    <property type="entry name" value="ARM repeat"/>
    <property type="match status" value="1"/>
</dbReference>
<protein>
    <recommendedName>
        <fullName evidence="3">HEAT repeat domain-containing protein</fullName>
    </recommendedName>
</protein>
<feature type="non-terminal residue" evidence="1">
    <location>
        <position position="1"/>
    </location>
</feature>
<dbReference type="EMBL" id="CAUYUJ010011074">
    <property type="protein sequence ID" value="CAK0830919.1"/>
    <property type="molecule type" value="Genomic_DNA"/>
</dbReference>
<evidence type="ECO:0000313" key="1">
    <source>
        <dbReference type="EMBL" id="CAK0830919.1"/>
    </source>
</evidence>
<accession>A0ABN9SH91</accession>
<feature type="non-terminal residue" evidence="1">
    <location>
        <position position="130"/>
    </location>
</feature>
<keyword evidence="2" id="KW-1185">Reference proteome</keyword>
<dbReference type="Gene3D" id="1.25.10.10">
    <property type="entry name" value="Leucine-rich Repeat Variant"/>
    <property type="match status" value="1"/>
</dbReference>
<proteinExistence type="predicted"/>
<evidence type="ECO:0008006" key="3">
    <source>
        <dbReference type="Google" id="ProtNLM"/>
    </source>
</evidence>
<dbReference type="Proteomes" id="UP001189429">
    <property type="component" value="Unassembled WGS sequence"/>
</dbReference>
<comment type="caution">
    <text evidence="1">The sequence shown here is derived from an EMBL/GenBank/DDBJ whole genome shotgun (WGS) entry which is preliminary data.</text>
</comment>
<organism evidence="1 2">
    <name type="scientific">Prorocentrum cordatum</name>
    <dbReference type="NCBI Taxonomy" id="2364126"/>
    <lineage>
        <taxon>Eukaryota</taxon>
        <taxon>Sar</taxon>
        <taxon>Alveolata</taxon>
        <taxon>Dinophyceae</taxon>
        <taxon>Prorocentrales</taxon>
        <taxon>Prorocentraceae</taxon>
        <taxon>Prorocentrum</taxon>
    </lineage>
</organism>
<reference evidence="1" key="1">
    <citation type="submission" date="2023-10" db="EMBL/GenBank/DDBJ databases">
        <authorList>
            <person name="Chen Y."/>
            <person name="Shah S."/>
            <person name="Dougan E. K."/>
            <person name="Thang M."/>
            <person name="Chan C."/>
        </authorList>
    </citation>
    <scope>NUCLEOTIDE SEQUENCE [LARGE SCALE GENOMIC DNA]</scope>
</reference>